<dbReference type="AlphaFoldDB" id="A0A3B1DB13"/>
<organism evidence="2">
    <name type="scientific">hydrothermal vent metagenome</name>
    <dbReference type="NCBI Taxonomy" id="652676"/>
    <lineage>
        <taxon>unclassified sequences</taxon>
        <taxon>metagenomes</taxon>
        <taxon>ecological metagenomes</taxon>
    </lineage>
</organism>
<feature type="region of interest" description="Disordered" evidence="1">
    <location>
        <begin position="196"/>
        <end position="222"/>
    </location>
</feature>
<dbReference type="InterPro" id="IPR025500">
    <property type="entry name" value="DUF4390"/>
</dbReference>
<reference evidence="2" key="1">
    <citation type="submission" date="2018-06" db="EMBL/GenBank/DDBJ databases">
        <authorList>
            <person name="Zhirakovskaya E."/>
        </authorList>
    </citation>
    <scope>NUCLEOTIDE SEQUENCE</scope>
</reference>
<evidence type="ECO:0000313" key="2">
    <source>
        <dbReference type="EMBL" id="VAX28975.1"/>
    </source>
</evidence>
<gene>
    <name evidence="2" type="ORF">MNBD_NITROSPINAE05-119</name>
</gene>
<evidence type="ECO:0000256" key="1">
    <source>
        <dbReference type="SAM" id="MobiDB-lite"/>
    </source>
</evidence>
<dbReference type="EMBL" id="UOGG01000071">
    <property type="protein sequence ID" value="VAX28975.1"/>
    <property type="molecule type" value="Genomic_DNA"/>
</dbReference>
<feature type="compositionally biased region" description="Polar residues" evidence="1">
    <location>
        <begin position="196"/>
        <end position="214"/>
    </location>
</feature>
<evidence type="ECO:0008006" key="3">
    <source>
        <dbReference type="Google" id="ProtNLM"/>
    </source>
</evidence>
<proteinExistence type="predicted"/>
<accession>A0A3B1DB13</accession>
<protein>
    <recommendedName>
        <fullName evidence="3">DUF4390 domain-containing protein</fullName>
    </recommendedName>
</protein>
<name>A0A3B1DB13_9ZZZZ</name>
<dbReference type="Pfam" id="PF14334">
    <property type="entry name" value="DUF4390"/>
    <property type="match status" value="1"/>
</dbReference>
<sequence length="229" mass="26131">MNFFINKKTGFKGCLSLIALSGLLLCLLVSSAFAAGPSVVNIGVATKGNYVVMDAILTDGMEDKILEAIESGMPMTITFQIELRKQNSFWADSLVKANKVSHTVQFDSLKKVYRFSEMGKHVKRKIITREKDRYQNLMQTLKNIPIAPTYQLDPGKKYYVRVKADLEMDRFWFPFNYLFFFVPFNDYETSWSQTSPLALNSEQPPSTEAYNNNSEEGRGLNNVIRSFNK</sequence>